<evidence type="ECO:0000256" key="2">
    <source>
        <dbReference type="ARBA" id="ARBA00022448"/>
    </source>
</evidence>
<accession>A0ABV9XV54</accession>
<evidence type="ECO:0000256" key="1">
    <source>
        <dbReference type="ARBA" id="ARBA00004651"/>
    </source>
</evidence>
<evidence type="ECO:0000313" key="9">
    <source>
        <dbReference type="EMBL" id="MFC5054195.1"/>
    </source>
</evidence>
<dbReference type="Pfam" id="PF00528">
    <property type="entry name" value="BPD_transp_1"/>
    <property type="match status" value="1"/>
</dbReference>
<dbReference type="CDD" id="cd06261">
    <property type="entry name" value="TM_PBP2"/>
    <property type="match status" value="1"/>
</dbReference>
<keyword evidence="5 7" id="KW-1133">Transmembrane helix</keyword>
<proteinExistence type="inferred from homology"/>
<evidence type="ECO:0000256" key="4">
    <source>
        <dbReference type="ARBA" id="ARBA00022692"/>
    </source>
</evidence>
<evidence type="ECO:0000313" key="10">
    <source>
        <dbReference type="Proteomes" id="UP001595833"/>
    </source>
</evidence>
<dbReference type="Proteomes" id="UP001595833">
    <property type="component" value="Unassembled WGS sequence"/>
</dbReference>
<comment type="subcellular location">
    <subcellularLocation>
        <location evidence="1 7">Cell membrane</location>
        <topology evidence="1 7">Multi-pass membrane protein</topology>
    </subcellularLocation>
</comment>
<dbReference type="RefSeq" id="WP_344042746.1">
    <property type="nucleotide sequence ID" value="NZ_BAAAKE010000036.1"/>
</dbReference>
<keyword evidence="6 7" id="KW-0472">Membrane</keyword>
<feature type="transmembrane region" description="Helical" evidence="7">
    <location>
        <begin position="138"/>
        <end position="164"/>
    </location>
</feature>
<feature type="transmembrane region" description="Helical" evidence="7">
    <location>
        <begin position="7"/>
        <end position="26"/>
    </location>
</feature>
<dbReference type="Pfam" id="PF19300">
    <property type="entry name" value="BPD_transp_1_N"/>
    <property type="match status" value="1"/>
</dbReference>
<dbReference type="Gene3D" id="1.10.3720.10">
    <property type="entry name" value="MetI-like"/>
    <property type="match status" value="1"/>
</dbReference>
<name>A0ABV9XV54_9PSEU</name>
<feature type="transmembrane region" description="Helical" evidence="7">
    <location>
        <begin position="281"/>
        <end position="302"/>
    </location>
</feature>
<comment type="similarity">
    <text evidence="7">Belongs to the binding-protein-dependent transport system permease family.</text>
</comment>
<feature type="domain" description="ABC transmembrane type-1" evidence="8">
    <location>
        <begin position="98"/>
        <end position="295"/>
    </location>
</feature>
<feature type="transmembrane region" description="Helical" evidence="7">
    <location>
        <begin position="250"/>
        <end position="269"/>
    </location>
</feature>
<keyword evidence="10" id="KW-1185">Reference proteome</keyword>
<dbReference type="SUPFAM" id="SSF161098">
    <property type="entry name" value="MetI-like"/>
    <property type="match status" value="1"/>
</dbReference>
<evidence type="ECO:0000256" key="7">
    <source>
        <dbReference type="RuleBase" id="RU363032"/>
    </source>
</evidence>
<evidence type="ECO:0000256" key="6">
    <source>
        <dbReference type="ARBA" id="ARBA00023136"/>
    </source>
</evidence>
<keyword evidence="4 7" id="KW-0812">Transmembrane</keyword>
<feature type="transmembrane region" description="Helical" evidence="7">
    <location>
        <begin position="104"/>
        <end position="126"/>
    </location>
</feature>
<dbReference type="PANTHER" id="PTHR43163">
    <property type="entry name" value="DIPEPTIDE TRANSPORT SYSTEM PERMEASE PROTEIN DPPB-RELATED"/>
    <property type="match status" value="1"/>
</dbReference>
<gene>
    <name evidence="9" type="ORF">ACFPFM_10540</name>
</gene>
<dbReference type="PANTHER" id="PTHR43163:SF7">
    <property type="entry name" value="DIPEPTIDE-TRANSPORT INTEGRAL MEMBRANE PROTEIN ABC TRANSPORTER DPPB-RELATED"/>
    <property type="match status" value="1"/>
</dbReference>
<feature type="transmembrane region" description="Helical" evidence="7">
    <location>
        <begin position="176"/>
        <end position="195"/>
    </location>
</feature>
<organism evidence="9 10">
    <name type="scientific">Saccharothrix xinjiangensis</name>
    <dbReference type="NCBI Taxonomy" id="204798"/>
    <lineage>
        <taxon>Bacteria</taxon>
        <taxon>Bacillati</taxon>
        <taxon>Actinomycetota</taxon>
        <taxon>Actinomycetes</taxon>
        <taxon>Pseudonocardiales</taxon>
        <taxon>Pseudonocardiaceae</taxon>
        <taxon>Saccharothrix</taxon>
    </lineage>
</organism>
<evidence type="ECO:0000259" key="8">
    <source>
        <dbReference type="PROSITE" id="PS50928"/>
    </source>
</evidence>
<evidence type="ECO:0000256" key="3">
    <source>
        <dbReference type="ARBA" id="ARBA00022475"/>
    </source>
</evidence>
<dbReference type="EMBL" id="JBHSJB010000009">
    <property type="protein sequence ID" value="MFC5054195.1"/>
    <property type="molecule type" value="Genomic_DNA"/>
</dbReference>
<sequence length="312" mass="32496">MRGAARRLGHVVVTVFGATLLVWGLLPLTPGDPARRYLNQERVIAPTEAQLAAARAELGLDRPLHEQYLAWLGGVLRGDLGTSTRWDRPVTEVIATHLPATVRLAVATVALALVAAVVLALVGAAFAGRWPDKATGAVALGGVAVPAFLVGLVLIEVVVVEWGFGRVITDGSWSAVWMPAATLAWLPAAMWSRLLRSGLLSALRSGYALTAASRGASRARVLVVHGLPNAAVPVLTAVALTFGWMLGGAVIVEGVFAWPGIGLVVVQAITARDLAVVQGFALVATLMWVGVSLLTGALAAAVDSRLREGTAW</sequence>
<comment type="caution">
    <text evidence="9">The sequence shown here is derived from an EMBL/GenBank/DDBJ whole genome shotgun (WGS) entry which is preliminary data.</text>
</comment>
<dbReference type="PROSITE" id="PS50928">
    <property type="entry name" value="ABC_TM1"/>
    <property type="match status" value="1"/>
</dbReference>
<keyword evidence="3" id="KW-1003">Cell membrane</keyword>
<protein>
    <submittedName>
        <fullName evidence="9">ABC transporter permease</fullName>
    </submittedName>
</protein>
<dbReference type="InterPro" id="IPR000515">
    <property type="entry name" value="MetI-like"/>
</dbReference>
<keyword evidence="2 7" id="KW-0813">Transport</keyword>
<feature type="transmembrane region" description="Helical" evidence="7">
    <location>
        <begin position="222"/>
        <end position="244"/>
    </location>
</feature>
<evidence type="ECO:0000256" key="5">
    <source>
        <dbReference type="ARBA" id="ARBA00022989"/>
    </source>
</evidence>
<dbReference type="InterPro" id="IPR035906">
    <property type="entry name" value="MetI-like_sf"/>
</dbReference>
<reference evidence="10" key="1">
    <citation type="journal article" date="2019" name="Int. J. Syst. Evol. Microbiol.">
        <title>The Global Catalogue of Microorganisms (GCM) 10K type strain sequencing project: providing services to taxonomists for standard genome sequencing and annotation.</title>
        <authorList>
            <consortium name="The Broad Institute Genomics Platform"/>
            <consortium name="The Broad Institute Genome Sequencing Center for Infectious Disease"/>
            <person name="Wu L."/>
            <person name="Ma J."/>
        </authorList>
    </citation>
    <scope>NUCLEOTIDE SEQUENCE [LARGE SCALE GENOMIC DNA]</scope>
    <source>
        <strain evidence="10">KCTC 12848</strain>
    </source>
</reference>
<dbReference type="InterPro" id="IPR045621">
    <property type="entry name" value="BPD_transp_1_N"/>
</dbReference>